<accession>A0AAQ3SVL1</accession>
<evidence type="ECO:0000256" key="1">
    <source>
        <dbReference type="SAM" id="MobiDB-lite"/>
    </source>
</evidence>
<gene>
    <name evidence="2" type="ORF">U9M48_011506</name>
</gene>
<feature type="region of interest" description="Disordered" evidence="1">
    <location>
        <begin position="1"/>
        <end position="30"/>
    </location>
</feature>
<name>A0AAQ3SVL1_PASNO</name>
<sequence>MGHTARHDNMIFTKHKGSGRASTARPKSHLYSRLDPGTLVEDVPVDSEAPVSLKRNRVRNSREYCTYYGPANRMKNQDRLRRLR</sequence>
<evidence type="ECO:0000313" key="2">
    <source>
        <dbReference type="EMBL" id="WVZ61668.1"/>
    </source>
</evidence>
<dbReference type="EMBL" id="CP144747">
    <property type="protein sequence ID" value="WVZ61668.1"/>
    <property type="molecule type" value="Genomic_DNA"/>
</dbReference>
<dbReference type="AlphaFoldDB" id="A0AAQ3SVL1"/>
<reference evidence="2 3" key="1">
    <citation type="submission" date="2024-02" db="EMBL/GenBank/DDBJ databases">
        <title>High-quality chromosome-scale genome assembly of Pensacola bahiagrass (Paspalum notatum Flugge var. saurae).</title>
        <authorList>
            <person name="Vega J.M."/>
            <person name="Podio M."/>
            <person name="Orjuela J."/>
            <person name="Siena L.A."/>
            <person name="Pessino S.C."/>
            <person name="Combes M.C."/>
            <person name="Mariac C."/>
            <person name="Albertini E."/>
            <person name="Pupilli F."/>
            <person name="Ortiz J.P.A."/>
            <person name="Leblanc O."/>
        </authorList>
    </citation>
    <scope>NUCLEOTIDE SEQUENCE [LARGE SCALE GENOMIC DNA]</scope>
    <source>
        <strain evidence="2">R1</strain>
        <tissue evidence="2">Leaf</tissue>
    </source>
</reference>
<evidence type="ECO:0000313" key="3">
    <source>
        <dbReference type="Proteomes" id="UP001341281"/>
    </source>
</evidence>
<protein>
    <submittedName>
        <fullName evidence="2">Uncharacterized protein</fullName>
    </submittedName>
</protein>
<keyword evidence="3" id="KW-1185">Reference proteome</keyword>
<organism evidence="2 3">
    <name type="scientific">Paspalum notatum var. saurae</name>
    <dbReference type="NCBI Taxonomy" id="547442"/>
    <lineage>
        <taxon>Eukaryota</taxon>
        <taxon>Viridiplantae</taxon>
        <taxon>Streptophyta</taxon>
        <taxon>Embryophyta</taxon>
        <taxon>Tracheophyta</taxon>
        <taxon>Spermatophyta</taxon>
        <taxon>Magnoliopsida</taxon>
        <taxon>Liliopsida</taxon>
        <taxon>Poales</taxon>
        <taxon>Poaceae</taxon>
        <taxon>PACMAD clade</taxon>
        <taxon>Panicoideae</taxon>
        <taxon>Andropogonodae</taxon>
        <taxon>Paspaleae</taxon>
        <taxon>Paspalinae</taxon>
        <taxon>Paspalum</taxon>
    </lineage>
</organism>
<proteinExistence type="predicted"/>
<dbReference type="Proteomes" id="UP001341281">
    <property type="component" value="Chromosome 03"/>
</dbReference>